<sequence length="106" mass="11684">MKKIMIIIGLWLWGSSLIHAAETIRITVTTNDQTAAGIGYMVNGKKTGGPGKFYIGNGPKNSKYFFGYRKKSAQGRDVSCGSHNLTKDSYVILLAKGNRCRSIVRR</sequence>
<evidence type="ECO:0000313" key="3">
    <source>
        <dbReference type="Proteomes" id="UP000054695"/>
    </source>
</evidence>
<dbReference type="AlphaFoldDB" id="A0A0W0R6L4"/>
<dbReference type="EMBL" id="LNXU01000060">
    <property type="protein sequence ID" value="KTC66684.1"/>
    <property type="molecule type" value="Genomic_DNA"/>
</dbReference>
<gene>
    <name evidence="2" type="ORF">Lboz_3579</name>
</gene>
<evidence type="ECO:0000256" key="1">
    <source>
        <dbReference type="SAM" id="SignalP"/>
    </source>
</evidence>
<reference evidence="2 3" key="1">
    <citation type="submission" date="2015-11" db="EMBL/GenBank/DDBJ databases">
        <title>Genomic analysis of 38 Legionella species identifies large and diverse effector repertoires.</title>
        <authorList>
            <person name="Burstein D."/>
            <person name="Amaro F."/>
            <person name="Zusman T."/>
            <person name="Lifshitz Z."/>
            <person name="Cohen O."/>
            <person name="Gilbert J.A."/>
            <person name="Pupko T."/>
            <person name="Shuman H.A."/>
            <person name="Segal G."/>
        </authorList>
    </citation>
    <scope>NUCLEOTIDE SEQUENCE [LARGE SCALE GENOMIC DNA]</scope>
    <source>
        <strain evidence="2 3">WIGA</strain>
    </source>
</reference>
<organism evidence="2 3">
    <name type="scientific">Legionella bozemanae</name>
    <name type="common">Fluoribacter bozemanae</name>
    <dbReference type="NCBI Taxonomy" id="447"/>
    <lineage>
        <taxon>Bacteria</taxon>
        <taxon>Pseudomonadati</taxon>
        <taxon>Pseudomonadota</taxon>
        <taxon>Gammaproteobacteria</taxon>
        <taxon>Legionellales</taxon>
        <taxon>Legionellaceae</taxon>
        <taxon>Legionella</taxon>
    </lineage>
</organism>
<feature type="signal peptide" evidence="1">
    <location>
        <begin position="1"/>
        <end position="20"/>
    </location>
</feature>
<dbReference type="Proteomes" id="UP000054695">
    <property type="component" value="Unassembled WGS sequence"/>
</dbReference>
<comment type="caution">
    <text evidence="2">The sequence shown here is derived from an EMBL/GenBank/DDBJ whole genome shotgun (WGS) entry which is preliminary data.</text>
</comment>
<dbReference type="RefSeq" id="WP_058461065.1">
    <property type="nucleotide sequence ID" value="NZ_CAAAIY010000020.1"/>
</dbReference>
<evidence type="ECO:0000313" key="2">
    <source>
        <dbReference type="EMBL" id="KTC66684.1"/>
    </source>
</evidence>
<name>A0A0W0R6L4_LEGBO</name>
<dbReference type="PATRIC" id="fig|447.4.peg.3837"/>
<proteinExistence type="predicted"/>
<protein>
    <submittedName>
        <fullName evidence="2">Uncharacterized protein</fullName>
    </submittedName>
</protein>
<keyword evidence="1" id="KW-0732">Signal</keyword>
<accession>A0A0W0R6L4</accession>
<feature type="chain" id="PRO_5006910584" evidence="1">
    <location>
        <begin position="21"/>
        <end position="106"/>
    </location>
</feature>
<dbReference type="OrthoDB" id="5657163at2"/>
<keyword evidence="3" id="KW-1185">Reference proteome</keyword>